<protein>
    <submittedName>
        <fullName evidence="1">Uncharacterized protein</fullName>
    </submittedName>
</protein>
<gene>
    <name evidence="1" type="ORF">CJ263_04530</name>
</gene>
<sequence length="65" mass="7322">MNLEYSITCRGKLNILIVIEHKFSKKLSPYQPCNSFPNSKLPYTLLSQLGTGTISQYPINSKGNM</sequence>
<organism evidence="1 2">
    <name type="scientific">Maribacter cobaltidurans</name>
    <dbReference type="NCBI Taxonomy" id="1178778"/>
    <lineage>
        <taxon>Bacteria</taxon>
        <taxon>Pseudomonadati</taxon>
        <taxon>Bacteroidota</taxon>
        <taxon>Flavobacteriia</taxon>
        <taxon>Flavobacteriales</taxon>
        <taxon>Flavobacteriaceae</taxon>
        <taxon>Maribacter</taxon>
    </lineage>
</organism>
<dbReference type="AlphaFoldDB" id="A0A223V2B9"/>
<dbReference type="EMBL" id="CP022957">
    <property type="protein sequence ID" value="ASV29544.1"/>
    <property type="molecule type" value="Genomic_DNA"/>
</dbReference>
<evidence type="ECO:0000313" key="1">
    <source>
        <dbReference type="EMBL" id="ASV29544.1"/>
    </source>
</evidence>
<keyword evidence="2" id="KW-1185">Reference proteome</keyword>
<evidence type="ECO:0000313" key="2">
    <source>
        <dbReference type="Proteomes" id="UP000215244"/>
    </source>
</evidence>
<reference evidence="1 2" key="1">
    <citation type="submission" date="2017-08" db="EMBL/GenBank/DDBJ databases">
        <title>The complete genome sequence of Maribacter sp. B1, isolated from deep-sea sediment.</title>
        <authorList>
            <person name="Wu Y.-H."/>
            <person name="Cheng H."/>
            <person name="Xu X.-W."/>
        </authorList>
    </citation>
    <scope>NUCLEOTIDE SEQUENCE [LARGE SCALE GENOMIC DNA]</scope>
    <source>
        <strain evidence="1 2">B1</strain>
    </source>
</reference>
<proteinExistence type="predicted"/>
<name>A0A223V2B9_9FLAO</name>
<accession>A0A223V2B9</accession>
<dbReference type="KEGG" id="marb:CJ263_04530"/>
<dbReference type="Proteomes" id="UP000215244">
    <property type="component" value="Chromosome"/>
</dbReference>